<evidence type="ECO:0000256" key="5">
    <source>
        <dbReference type="ARBA" id="ARBA00007837"/>
    </source>
</evidence>
<comment type="catalytic activity">
    <reaction evidence="2">
        <text>D-fructose(out) + N(pros)-phospho-L-histidyl-[protein] = D-fructose 1-phosphate(in) + L-histidyl-[protein]</text>
        <dbReference type="Rhea" id="RHEA:49252"/>
        <dbReference type="Rhea" id="RHEA-COMP:9745"/>
        <dbReference type="Rhea" id="RHEA-COMP:9746"/>
        <dbReference type="ChEBI" id="CHEBI:29979"/>
        <dbReference type="ChEBI" id="CHEBI:37721"/>
        <dbReference type="ChEBI" id="CHEBI:58674"/>
        <dbReference type="ChEBI" id="CHEBI:64837"/>
        <dbReference type="EC" id="2.7.1.202"/>
    </reaction>
</comment>
<dbReference type="SUPFAM" id="SSF51621">
    <property type="entry name" value="Phosphoenolpyruvate/pyruvate domain"/>
    <property type="match status" value="1"/>
</dbReference>
<keyword evidence="10 17" id="KW-0808">Transferase</keyword>
<dbReference type="PROSITE" id="PS51350">
    <property type="entry name" value="PTS_HPR_DOM"/>
    <property type="match status" value="1"/>
</dbReference>
<dbReference type="InterPro" id="IPR006318">
    <property type="entry name" value="PTS_EI-like"/>
</dbReference>
<keyword evidence="7" id="KW-0963">Cytoplasm</keyword>
<dbReference type="SUPFAM" id="SSF55594">
    <property type="entry name" value="HPr-like"/>
    <property type="match status" value="1"/>
</dbReference>
<proteinExistence type="inferred from homology"/>
<name>A0A7T2PCD2_9GAMM</name>
<comment type="subcellular location">
    <subcellularLocation>
        <location evidence="4">Cytoplasm</location>
    </subcellularLocation>
</comment>
<evidence type="ECO:0000259" key="15">
    <source>
        <dbReference type="PROSITE" id="PS51094"/>
    </source>
</evidence>
<keyword evidence="9" id="KW-0762">Sugar transport</keyword>
<dbReference type="PROSITE" id="PS00742">
    <property type="entry name" value="PEP_ENZYMES_2"/>
    <property type="match status" value="1"/>
</dbReference>
<evidence type="ECO:0000313" key="17">
    <source>
        <dbReference type="EMBL" id="QPR53179.1"/>
    </source>
</evidence>
<dbReference type="Pfam" id="PF05524">
    <property type="entry name" value="PEP-utilisers_N"/>
    <property type="match status" value="1"/>
</dbReference>
<evidence type="ECO:0000256" key="4">
    <source>
        <dbReference type="ARBA" id="ARBA00004496"/>
    </source>
</evidence>
<evidence type="ECO:0000313" key="18">
    <source>
        <dbReference type="Proteomes" id="UP000595101"/>
    </source>
</evidence>
<dbReference type="InterPro" id="IPR040442">
    <property type="entry name" value="Pyrv_kinase-like_dom_sf"/>
</dbReference>
<organism evidence="17 18">
    <name type="scientific">Aeromonas allosaccharophila</name>
    <dbReference type="NCBI Taxonomy" id="656"/>
    <lineage>
        <taxon>Bacteria</taxon>
        <taxon>Pseudomonadati</taxon>
        <taxon>Pseudomonadota</taxon>
        <taxon>Gammaproteobacteria</taxon>
        <taxon>Aeromonadales</taxon>
        <taxon>Aeromonadaceae</taxon>
        <taxon>Aeromonas</taxon>
    </lineage>
</organism>
<dbReference type="EC" id="2.7.3.9" evidence="17"/>
<dbReference type="GO" id="GO:0009401">
    <property type="term" value="P:phosphoenolpyruvate-dependent sugar phosphotransferase system"/>
    <property type="evidence" value="ECO:0007669"/>
    <property type="project" value="UniProtKB-KW"/>
</dbReference>
<dbReference type="InterPro" id="IPR015813">
    <property type="entry name" value="Pyrv/PenolPyrv_kinase-like_dom"/>
</dbReference>
<dbReference type="InterPro" id="IPR050499">
    <property type="entry name" value="PEP-utilizing_PTS_enzyme"/>
</dbReference>
<dbReference type="InterPro" id="IPR000121">
    <property type="entry name" value="PEP_util_C"/>
</dbReference>
<evidence type="ECO:0000256" key="11">
    <source>
        <dbReference type="ARBA" id="ARBA00022683"/>
    </source>
</evidence>
<dbReference type="SUPFAM" id="SSF47831">
    <property type="entry name" value="Enzyme I of the PEP:sugar phosphotransferase system HPr-binding (sub)domain"/>
    <property type="match status" value="1"/>
</dbReference>
<dbReference type="GO" id="GO:0016301">
    <property type="term" value="F:kinase activity"/>
    <property type="evidence" value="ECO:0007669"/>
    <property type="project" value="UniProtKB-KW"/>
</dbReference>
<dbReference type="InterPro" id="IPR036637">
    <property type="entry name" value="Phosphohistidine_dom_sf"/>
</dbReference>
<dbReference type="Gene3D" id="3.50.30.10">
    <property type="entry name" value="Phosphohistidine domain"/>
    <property type="match status" value="1"/>
</dbReference>
<dbReference type="Gene3D" id="3.20.20.60">
    <property type="entry name" value="Phosphoenolpyruvate-binding domains"/>
    <property type="match status" value="1"/>
</dbReference>
<dbReference type="InterPro" id="IPR008279">
    <property type="entry name" value="PEP-util_enz_mobile_dom"/>
</dbReference>
<comment type="similarity">
    <text evidence="5">Belongs to the PEP-utilizing enzyme family.</text>
</comment>
<dbReference type="InterPro" id="IPR000032">
    <property type="entry name" value="HPr-like"/>
</dbReference>
<dbReference type="CDD" id="cd00367">
    <property type="entry name" value="PTS-HPr_like"/>
    <property type="match status" value="1"/>
</dbReference>
<dbReference type="Pfam" id="PF00359">
    <property type="entry name" value="PTS_EIIA_2"/>
    <property type="match status" value="1"/>
</dbReference>
<keyword evidence="8" id="KW-0597">Phosphoprotein</keyword>
<dbReference type="Gene3D" id="1.10.274.10">
    <property type="entry name" value="PtsI, HPr-binding domain"/>
    <property type="match status" value="1"/>
</dbReference>
<dbReference type="Pfam" id="PF00381">
    <property type="entry name" value="PTS-HPr"/>
    <property type="match status" value="1"/>
</dbReference>
<dbReference type="GO" id="GO:0008965">
    <property type="term" value="F:phosphoenolpyruvate-protein phosphotransferase activity"/>
    <property type="evidence" value="ECO:0007669"/>
    <property type="project" value="UniProtKB-EC"/>
</dbReference>
<dbReference type="SUPFAM" id="SSF52009">
    <property type="entry name" value="Phosphohistidine domain"/>
    <property type="match status" value="1"/>
</dbReference>
<dbReference type="PROSITE" id="PS51094">
    <property type="entry name" value="PTS_EIIA_TYPE_2"/>
    <property type="match status" value="1"/>
</dbReference>
<evidence type="ECO:0000256" key="6">
    <source>
        <dbReference type="ARBA" id="ARBA00022448"/>
    </source>
</evidence>
<dbReference type="GeneID" id="60786314"/>
<keyword evidence="17" id="KW-0670">Pyruvate</keyword>
<dbReference type="KEGG" id="aall:I6G90_11870"/>
<evidence type="ECO:0000256" key="13">
    <source>
        <dbReference type="ARBA" id="ARBA00022777"/>
    </source>
</evidence>
<comment type="catalytic activity">
    <reaction evidence="1">
        <text>L-histidyl-[protein] + phosphoenolpyruvate = N(pros)-phospho-L-histidyl-[protein] + pyruvate</text>
        <dbReference type="Rhea" id="RHEA:23880"/>
        <dbReference type="Rhea" id="RHEA-COMP:9745"/>
        <dbReference type="Rhea" id="RHEA-COMP:9746"/>
        <dbReference type="ChEBI" id="CHEBI:15361"/>
        <dbReference type="ChEBI" id="CHEBI:29979"/>
        <dbReference type="ChEBI" id="CHEBI:58702"/>
        <dbReference type="ChEBI" id="CHEBI:64837"/>
        <dbReference type="EC" id="2.7.3.9"/>
    </reaction>
</comment>
<dbReference type="InterPro" id="IPR016152">
    <property type="entry name" value="PTrfase/Anion_transptr"/>
</dbReference>
<dbReference type="PRINTS" id="PR01736">
    <property type="entry name" value="PHPHTRNFRASE"/>
</dbReference>
<sequence>MKYELMFQCNLPNGIHARPASHLEKKCRLFSCQVMLTNHRTNKSGDAKSALELIGTDTIHKDNCTISCEGSDAKYAFEILKIYINNEFPLCDEPLKAITEEKQIYLPKSLINYCPTLIHGKSLVSGIVKGRLVKFGSVTLHSYATDFREQEEERFTNAHNTVVKNIKHELCLATGPEADILTSHLSMVTDHNLIAGITHRLTHNSTANAIIATIDEYISKFNGASSEYLRARTLDLQDLGLQLLSAAYPQHHQEDSTLTEDSIVIAHEMTPSQFLKIDKTHFKGLVLAKASHTSHTIILAKSFNIPTLVCGELQDKHDYGHQLAYMDSQLGIIAINPNEGTTRYFERAIKISKQRVYSEQIYIGKQIATLDGHTIEVGANITHPIEVQATLNAGADGVGLFRTEMAYMDRDQAPTEDELYECYRDALINGGGNSIIFRTIDIGGDKPLAYLNLPTENNPFLGYRAVRIYPKFLTLFHCQLRALLRASVHGKSRIMFPMINSIEEIRWVKSQLEEVKYQLTHEGIPFSEHIEIGIMVEIPSTVFILDHICQEVDFLSIGSNDMTQYLLAIDRDNQSISYLYSSLVPSFLRMLKQVVSTAHQYNCWVGLCGELGSDHRALPLLLGSGLDELSMSTPAILATKARLANMNYQQCRALFLRACQCATRREIETMLDKTQLDTNDKPIIASECIFLDAEYASKEEAIQALVGNLGITGRTNNSHALENDLWAREAVFSTDLGFGFAIPHTKSEHLQHSTISMARLAKPIHWQGDTGEIDFIIMLTLNNNDSAQHMKIFSSLARKLMHKDFREKLHATQNNQEIAEQLAAALA</sequence>
<evidence type="ECO:0000259" key="16">
    <source>
        <dbReference type="PROSITE" id="PS51350"/>
    </source>
</evidence>
<dbReference type="SUPFAM" id="SSF55804">
    <property type="entry name" value="Phoshotransferase/anion transport protein"/>
    <property type="match status" value="1"/>
</dbReference>
<comment type="cofactor">
    <cofactor evidence="3">
        <name>Mg(2+)</name>
        <dbReference type="ChEBI" id="CHEBI:18420"/>
    </cofactor>
</comment>
<accession>A0A7T2PCD2</accession>
<evidence type="ECO:0000256" key="8">
    <source>
        <dbReference type="ARBA" id="ARBA00022553"/>
    </source>
</evidence>
<evidence type="ECO:0000256" key="7">
    <source>
        <dbReference type="ARBA" id="ARBA00022490"/>
    </source>
</evidence>
<dbReference type="CDD" id="cd00211">
    <property type="entry name" value="PTS_IIA_fru"/>
    <property type="match status" value="1"/>
</dbReference>
<keyword evidence="14" id="KW-0460">Magnesium</keyword>
<dbReference type="Gene3D" id="3.40.930.10">
    <property type="entry name" value="Mannitol-specific EII, Chain A"/>
    <property type="match status" value="1"/>
</dbReference>
<dbReference type="PANTHER" id="PTHR46244">
    <property type="entry name" value="PHOSPHOENOLPYRUVATE-PROTEIN PHOSPHOTRANSFERASE"/>
    <property type="match status" value="1"/>
</dbReference>
<dbReference type="NCBIfam" id="TIGR00848">
    <property type="entry name" value="fruA"/>
    <property type="match status" value="1"/>
</dbReference>
<evidence type="ECO:0000256" key="14">
    <source>
        <dbReference type="ARBA" id="ARBA00022842"/>
    </source>
</evidence>
<feature type="domain" description="HPr" evidence="16">
    <location>
        <begin position="2"/>
        <end position="94"/>
    </location>
</feature>
<keyword evidence="12" id="KW-0479">Metal-binding</keyword>
<dbReference type="Pfam" id="PF00391">
    <property type="entry name" value="PEP-utilizers"/>
    <property type="match status" value="1"/>
</dbReference>
<dbReference type="InterPro" id="IPR036618">
    <property type="entry name" value="PtsI_HPr-bd_sf"/>
</dbReference>
<dbReference type="RefSeq" id="WP_197927637.1">
    <property type="nucleotide sequence ID" value="NZ_CP065745.1"/>
</dbReference>
<keyword evidence="11" id="KW-0598">Phosphotransferase system</keyword>
<keyword evidence="6" id="KW-0813">Transport</keyword>
<dbReference type="AlphaFoldDB" id="A0A7T2PCD2"/>
<dbReference type="Proteomes" id="UP000595101">
    <property type="component" value="Chromosome"/>
</dbReference>
<keyword evidence="13" id="KW-0418">Kinase</keyword>
<dbReference type="InterPro" id="IPR004715">
    <property type="entry name" value="PTS_IIA_fruc"/>
</dbReference>
<dbReference type="InterPro" id="IPR023151">
    <property type="entry name" value="PEP_util_CS"/>
</dbReference>
<evidence type="ECO:0000256" key="1">
    <source>
        <dbReference type="ARBA" id="ARBA00000683"/>
    </source>
</evidence>
<protein>
    <submittedName>
        <fullName evidence="17">Phosphoenolpyruvate--protein phosphotransferase</fullName>
        <ecNumber evidence="17">2.7.3.9</ecNumber>
    </submittedName>
</protein>
<reference evidence="17 18" key="1">
    <citation type="submission" date="2020-12" db="EMBL/GenBank/DDBJ databases">
        <title>FDA dAtabase for Regulatory Grade micrObial Sequences (FDA-ARGOS): Supporting development and validation of Infectious Disease Dx tests.</title>
        <authorList>
            <person name="Sproer C."/>
            <person name="Gronow S."/>
            <person name="Severitt S."/>
            <person name="Schroder I."/>
            <person name="Tallon L."/>
            <person name="Sadzewicz L."/>
            <person name="Zhao X."/>
            <person name="Boylan J."/>
            <person name="Ott S."/>
            <person name="Bowen H."/>
            <person name="Vavikolanu K."/>
            <person name="Mehta A."/>
            <person name="Aluvathingal J."/>
            <person name="Nadendla S."/>
            <person name="Lowell S."/>
            <person name="Myers T."/>
            <person name="Yan Y."/>
            <person name="Sichtig H."/>
        </authorList>
    </citation>
    <scope>NUCLEOTIDE SEQUENCE [LARGE SCALE GENOMIC DNA]</scope>
    <source>
        <strain evidence="17 18">FDAARGOS_933</strain>
    </source>
</reference>
<dbReference type="Pfam" id="PF02896">
    <property type="entry name" value="PEP-utilizers_C"/>
    <property type="match status" value="1"/>
</dbReference>
<gene>
    <name evidence="17" type="primary">ptsP</name>
    <name evidence="17" type="ORF">I6G90_11870</name>
</gene>
<dbReference type="InterPro" id="IPR035895">
    <property type="entry name" value="HPr-like_sf"/>
</dbReference>
<evidence type="ECO:0000256" key="3">
    <source>
        <dbReference type="ARBA" id="ARBA00001946"/>
    </source>
</evidence>
<dbReference type="NCBIfam" id="TIGR01417">
    <property type="entry name" value="PTS_I_fam"/>
    <property type="match status" value="1"/>
</dbReference>
<evidence type="ECO:0000256" key="2">
    <source>
        <dbReference type="ARBA" id="ARBA00001401"/>
    </source>
</evidence>
<dbReference type="InterPro" id="IPR002178">
    <property type="entry name" value="PTS_EIIA_type-2_dom"/>
</dbReference>
<dbReference type="EMBL" id="CP065745">
    <property type="protein sequence ID" value="QPR53179.1"/>
    <property type="molecule type" value="Genomic_DNA"/>
</dbReference>
<evidence type="ECO:0000256" key="9">
    <source>
        <dbReference type="ARBA" id="ARBA00022597"/>
    </source>
</evidence>
<dbReference type="PROSITE" id="PS00369">
    <property type="entry name" value="PTS_HPR_HIS"/>
    <property type="match status" value="1"/>
</dbReference>
<dbReference type="GO" id="GO:0005737">
    <property type="term" value="C:cytoplasm"/>
    <property type="evidence" value="ECO:0007669"/>
    <property type="project" value="UniProtKB-SubCell"/>
</dbReference>
<evidence type="ECO:0000256" key="12">
    <source>
        <dbReference type="ARBA" id="ARBA00022723"/>
    </source>
</evidence>
<dbReference type="GO" id="GO:0016020">
    <property type="term" value="C:membrane"/>
    <property type="evidence" value="ECO:0007669"/>
    <property type="project" value="InterPro"/>
</dbReference>
<dbReference type="PANTHER" id="PTHR46244:SF4">
    <property type="entry name" value="MULTIPHOSPHORYL TRANSFER PROTEIN 1-RELATED"/>
    <property type="match status" value="1"/>
</dbReference>
<evidence type="ECO:0000256" key="10">
    <source>
        <dbReference type="ARBA" id="ARBA00022679"/>
    </source>
</evidence>
<dbReference type="InterPro" id="IPR001020">
    <property type="entry name" value="PTS_HPr_His_P_site"/>
</dbReference>
<dbReference type="GO" id="GO:0008982">
    <property type="term" value="F:protein-N(PI)-phosphohistidine-sugar phosphotransferase activity"/>
    <property type="evidence" value="ECO:0007669"/>
    <property type="project" value="InterPro"/>
</dbReference>
<dbReference type="InterPro" id="IPR008731">
    <property type="entry name" value="PTS_EIN"/>
</dbReference>
<dbReference type="Gene3D" id="3.30.1340.10">
    <property type="entry name" value="HPr-like"/>
    <property type="match status" value="1"/>
</dbReference>
<dbReference type="GO" id="GO:0046872">
    <property type="term" value="F:metal ion binding"/>
    <property type="evidence" value="ECO:0007669"/>
    <property type="project" value="UniProtKB-KW"/>
</dbReference>
<feature type="domain" description="PTS EIIA type-2" evidence="15">
    <location>
        <begin position="682"/>
        <end position="825"/>
    </location>
</feature>